<reference evidence="2" key="1">
    <citation type="submission" date="2016-11" db="UniProtKB">
        <authorList>
            <consortium name="WormBaseParasite"/>
        </authorList>
    </citation>
    <scope>IDENTIFICATION</scope>
</reference>
<accession>A0A1I7TZT9</accession>
<name>A0A1I7TZT9_9PELO</name>
<proteinExistence type="predicted"/>
<dbReference type="AlphaFoldDB" id="A0A1I7TZT9"/>
<protein>
    <submittedName>
        <fullName evidence="2">Peptidase_S9_N domain-containing protein</fullName>
    </submittedName>
</protein>
<dbReference type="Proteomes" id="UP000095282">
    <property type="component" value="Unplaced"/>
</dbReference>
<keyword evidence="1" id="KW-1185">Reference proteome</keyword>
<dbReference type="WBParaSite" id="Csp11.Scaffold629.g13442.t1">
    <property type="protein sequence ID" value="Csp11.Scaffold629.g13442.t1"/>
    <property type="gene ID" value="Csp11.Scaffold629.g13442"/>
</dbReference>
<evidence type="ECO:0000313" key="2">
    <source>
        <dbReference type="WBParaSite" id="Csp11.Scaffold629.g13442.t1"/>
    </source>
</evidence>
<sequence length="184" mass="21664">MSDQDVVKKKKVNKPKYAPHMTKEYMRNQQLSDFFRQTNVPNHRINSDLTPMTRDENNKNSYNMGAEMFQGDRVILKADTRRSKEEHSHLLLITPYKTVKIELYRKSPNCLEFVRLLGSGDEFWNSSKPDNYWELAYSLNGNAPVILRMPHDKTHTRLLDTPSNSVLTMVYWKKTAPYPEYSIF</sequence>
<evidence type="ECO:0000313" key="1">
    <source>
        <dbReference type="Proteomes" id="UP000095282"/>
    </source>
</evidence>
<organism evidence="1 2">
    <name type="scientific">Caenorhabditis tropicalis</name>
    <dbReference type="NCBI Taxonomy" id="1561998"/>
    <lineage>
        <taxon>Eukaryota</taxon>
        <taxon>Metazoa</taxon>
        <taxon>Ecdysozoa</taxon>
        <taxon>Nematoda</taxon>
        <taxon>Chromadorea</taxon>
        <taxon>Rhabditida</taxon>
        <taxon>Rhabditina</taxon>
        <taxon>Rhabditomorpha</taxon>
        <taxon>Rhabditoidea</taxon>
        <taxon>Rhabditidae</taxon>
        <taxon>Peloderinae</taxon>
        <taxon>Caenorhabditis</taxon>
    </lineage>
</organism>